<name>A0ABQ5WI18_GLUJA</name>
<gene>
    <name evidence="1" type="ORF">GCM10010937_16280</name>
</gene>
<evidence type="ECO:0000313" key="1">
    <source>
        <dbReference type="EMBL" id="GLQ59825.1"/>
    </source>
</evidence>
<keyword evidence="2" id="KW-1185">Reference proteome</keyword>
<sequence length="89" mass="9917">MDCLDELVAETHLASLGAESKLKAYFQRENVTKGVVTGPISGQIRRIRRGVYRTLTTEDVIARYEAARAADINLEEIAQSAPHKRPPRP</sequence>
<dbReference type="RefSeq" id="WP_062502767.1">
    <property type="nucleotide sequence ID" value="NZ_BEWO01000030.1"/>
</dbReference>
<accession>A0ABQ5WI18</accession>
<dbReference type="EMBL" id="BSNT01000057">
    <property type="protein sequence ID" value="GLQ59825.1"/>
    <property type="molecule type" value="Genomic_DNA"/>
</dbReference>
<reference evidence="2" key="1">
    <citation type="journal article" date="2019" name="Int. J. Syst. Evol. Microbiol.">
        <title>The Global Catalogue of Microorganisms (GCM) 10K type strain sequencing project: providing services to taxonomists for standard genome sequencing and annotation.</title>
        <authorList>
            <consortium name="The Broad Institute Genomics Platform"/>
            <consortium name="The Broad Institute Genome Sequencing Center for Infectious Disease"/>
            <person name="Wu L."/>
            <person name="Ma J."/>
        </authorList>
    </citation>
    <scope>NUCLEOTIDE SEQUENCE [LARGE SCALE GENOMIC DNA]</scope>
    <source>
        <strain evidence="2">NBRC 3271</strain>
    </source>
</reference>
<protein>
    <submittedName>
        <fullName evidence="1">Uncharacterized protein</fullName>
    </submittedName>
</protein>
<dbReference type="Proteomes" id="UP001156613">
    <property type="component" value="Unassembled WGS sequence"/>
</dbReference>
<organism evidence="1 2">
    <name type="scientific">Gluconobacter japonicus</name>
    <dbReference type="NCBI Taxonomy" id="376620"/>
    <lineage>
        <taxon>Bacteria</taxon>
        <taxon>Pseudomonadati</taxon>
        <taxon>Pseudomonadota</taxon>
        <taxon>Alphaproteobacteria</taxon>
        <taxon>Acetobacterales</taxon>
        <taxon>Acetobacteraceae</taxon>
        <taxon>Gluconobacter</taxon>
    </lineage>
</organism>
<evidence type="ECO:0000313" key="2">
    <source>
        <dbReference type="Proteomes" id="UP001156613"/>
    </source>
</evidence>
<comment type="caution">
    <text evidence="1">The sequence shown here is derived from an EMBL/GenBank/DDBJ whole genome shotgun (WGS) entry which is preliminary data.</text>
</comment>
<proteinExistence type="predicted"/>